<dbReference type="GO" id="GO:0004674">
    <property type="term" value="F:protein serine/threonine kinase activity"/>
    <property type="evidence" value="ECO:0007669"/>
    <property type="project" value="UniProtKB-KW"/>
</dbReference>
<evidence type="ECO:0000256" key="4">
    <source>
        <dbReference type="ARBA" id="ARBA00022741"/>
    </source>
</evidence>
<proteinExistence type="predicted"/>
<feature type="transmembrane region" description="Helical" evidence="10">
    <location>
        <begin position="6"/>
        <end position="28"/>
    </location>
</feature>
<name>A0A0K9NIN3_ZOSMR</name>
<protein>
    <recommendedName>
        <fullName evidence="1">non-specific serine/threonine protein kinase</fullName>
        <ecNumber evidence="1">2.7.11.1</ecNumber>
    </recommendedName>
</protein>
<dbReference type="InterPro" id="IPR000719">
    <property type="entry name" value="Prot_kinase_dom"/>
</dbReference>
<feature type="region of interest" description="Disordered" evidence="9">
    <location>
        <begin position="38"/>
        <end position="58"/>
    </location>
</feature>
<dbReference type="GO" id="GO:0005886">
    <property type="term" value="C:plasma membrane"/>
    <property type="evidence" value="ECO:0000318"/>
    <property type="project" value="GO_Central"/>
</dbReference>
<evidence type="ECO:0000256" key="10">
    <source>
        <dbReference type="SAM" id="Phobius"/>
    </source>
</evidence>
<dbReference type="FunFam" id="1.10.510.10:FF:001023">
    <property type="entry name" value="Os07g0541700 protein"/>
    <property type="match status" value="1"/>
</dbReference>
<evidence type="ECO:0000259" key="11">
    <source>
        <dbReference type="PROSITE" id="PS50011"/>
    </source>
</evidence>
<dbReference type="GO" id="GO:0007165">
    <property type="term" value="P:signal transduction"/>
    <property type="evidence" value="ECO:0000318"/>
    <property type="project" value="GO_Central"/>
</dbReference>
<organism evidence="12 13">
    <name type="scientific">Zostera marina</name>
    <name type="common">Eelgrass</name>
    <dbReference type="NCBI Taxonomy" id="29655"/>
    <lineage>
        <taxon>Eukaryota</taxon>
        <taxon>Viridiplantae</taxon>
        <taxon>Streptophyta</taxon>
        <taxon>Embryophyta</taxon>
        <taxon>Tracheophyta</taxon>
        <taxon>Spermatophyta</taxon>
        <taxon>Magnoliopsida</taxon>
        <taxon>Liliopsida</taxon>
        <taxon>Zosteraceae</taxon>
        <taxon>Zostera</taxon>
    </lineage>
</organism>
<comment type="catalytic activity">
    <reaction evidence="8">
        <text>L-seryl-[protein] + ATP = O-phospho-L-seryl-[protein] + ADP + H(+)</text>
        <dbReference type="Rhea" id="RHEA:17989"/>
        <dbReference type="Rhea" id="RHEA-COMP:9863"/>
        <dbReference type="Rhea" id="RHEA-COMP:11604"/>
        <dbReference type="ChEBI" id="CHEBI:15378"/>
        <dbReference type="ChEBI" id="CHEBI:29999"/>
        <dbReference type="ChEBI" id="CHEBI:30616"/>
        <dbReference type="ChEBI" id="CHEBI:83421"/>
        <dbReference type="ChEBI" id="CHEBI:456216"/>
        <dbReference type="EC" id="2.7.11.1"/>
    </reaction>
</comment>
<dbReference type="OrthoDB" id="4062651at2759"/>
<dbReference type="SMART" id="SM00220">
    <property type="entry name" value="S_TKc"/>
    <property type="match status" value="1"/>
</dbReference>
<dbReference type="AlphaFoldDB" id="A0A0K9NIN3"/>
<dbReference type="EC" id="2.7.11.1" evidence="1"/>
<reference evidence="13" key="1">
    <citation type="journal article" date="2016" name="Nature">
        <title>The genome of the seagrass Zostera marina reveals angiosperm adaptation to the sea.</title>
        <authorList>
            <person name="Olsen J.L."/>
            <person name="Rouze P."/>
            <person name="Verhelst B."/>
            <person name="Lin Y.-C."/>
            <person name="Bayer T."/>
            <person name="Collen J."/>
            <person name="Dattolo E."/>
            <person name="De Paoli E."/>
            <person name="Dittami S."/>
            <person name="Maumus F."/>
            <person name="Michel G."/>
            <person name="Kersting A."/>
            <person name="Lauritano C."/>
            <person name="Lohaus R."/>
            <person name="Toepel M."/>
            <person name="Tonon T."/>
            <person name="Vanneste K."/>
            <person name="Amirebrahimi M."/>
            <person name="Brakel J."/>
            <person name="Bostroem C."/>
            <person name="Chovatia M."/>
            <person name="Grimwood J."/>
            <person name="Jenkins J.W."/>
            <person name="Jueterbock A."/>
            <person name="Mraz A."/>
            <person name="Stam W.T."/>
            <person name="Tice H."/>
            <person name="Bornberg-Bauer E."/>
            <person name="Green P.J."/>
            <person name="Pearson G.A."/>
            <person name="Procaccini G."/>
            <person name="Duarte C.M."/>
            <person name="Schmutz J."/>
            <person name="Reusch T.B.H."/>
            <person name="Van de Peer Y."/>
        </authorList>
    </citation>
    <scope>NUCLEOTIDE SEQUENCE [LARGE SCALE GENOMIC DNA]</scope>
    <source>
        <strain evidence="13">cv. Finnish</strain>
    </source>
</reference>
<keyword evidence="13" id="KW-1185">Reference proteome</keyword>
<dbReference type="Gene3D" id="3.30.200.20">
    <property type="entry name" value="Phosphorylase Kinase, domain 1"/>
    <property type="match status" value="1"/>
</dbReference>
<keyword evidence="2" id="KW-0723">Serine/threonine-protein kinase</keyword>
<dbReference type="Gene3D" id="1.10.510.10">
    <property type="entry name" value="Transferase(Phosphotransferase) domain 1"/>
    <property type="match status" value="1"/>
</dbReference>
<keyword evidence="10" id="KW-0472">Membrane</keyword>
<dbReference type="PANTHER" id="PTHR47989:SF43">
    <property type="entry name" value="CALCIUM_CALMODULIN-REGULATED RECEPTOR-LIKE KINASE 2"/>
    <property type="match status" value="1"/>
</dbReference>
<dbReference type="FunFam" id="3.30.200.20:FF:000178">
    <property type="entry name" value="serine/threonine-protein kinase PBS1-like"/>
    <property type="match status" value="1"/>
</dbReference>
<evidence type="ECO:0000256" key="9">
    <source>
        <dbReference type="SAM" id="MobiDB-lite"/>
    </source>
</evidence>
<dbReference type="GO" id="GO:0004672">
    <property type="term" value="F:protein kinase activity"/>
    <property type="evidence" value="ECO:0000318"/>
    <property type="project" value="GO_Central"/>
</dbReference>
<feature type="domain" description="Protein kinase" evidence="11">
    <location>
        <begin position="109"/>
        <end position="381"/>
    </location>
</feature>
<dbReference type="InterPro" id="IPR008271">
    <property type="entry name" value="Ser/Thr_kinase_AS"/>
</dbReference>
<evidence type="ECO:0000256" key="8">
    <source>
        <dbReference type="ARBA" id="ARBA00048679"/>
    </source>
</evidence>
<evidence type="ECO:0000256" key="2">
    <source>
        <dbReference type="ARBA" id="ARBA00022527"/>
    </source>
</evidence>
<keyword evidence="10" id="KW-1133">Transmembrane helix</keyword>
<keyword evidence="5 12" id="KW-0418">Kinase</keyword>
<dbReference type="PROSITE" id="PS00108">
    <property type="entry name" value="PROTEIN_KINASE_ST"/>
    <property type="match status" value="1"/>
</dbReference>
<gene>
    <name evidence="12" type="ORF">ZOSMA_93G00650</name>
</gene>
<evidence type="ECO:0000313" key="12">
    <source>
        <dbReference type="EMBL" id="KMZ56601.1"/>
    </source>
</evidence>
<accession>A0A0K9NIN3</accession>
<dbReference type="STRING" id="29655.A0A0K9NIN3"/>
<comment type="caution">
    <text evidence="12">The sequence shown here is derived from an EMBL/GenBank/DDBJ whole genome shotgun (WGS) entry which is preliminary data.</text>
</comment>
<keyword evidence="6" id="KW-0067">ATP-binding</keyword>
<evidence type="ECO:0000256" key="6">
    <source>
        <dbReference type="ARBA" id="ARBA00022840"/>
    </source>
</evidence>
<dbReference type="EMBL" id="LFYR01002156">
    <property type="protein sequence ID" value="KMZ56601.1"/>
    <property type="molecule type" value="Genomic_DNA"/>
</dbReference>
<dbReference type="InterPro" id="IPR011009">
    <property type="entry name" value="Kinase-like_dom_sf"/>
</dbReference>
<evidence type="ECO:0000256" key="3">
    <source>
        <dbReference type="ARBA" id="ARBA00022679"/>
    </source>
</evidence>
<keyword evidence="10" id="KW-0812">Transmembrane</keyword>
<evidence type="ECO:0000313" key="13">
    <source>
        <dbReference type="Proteomes" id="UP000036987"/>
    </source>
</evidence>
<evidence type="ECO:0000256" key="5">
    <source>
        <dbReference type="ARBA" id="ARBA00022777"/>
    </source>
</evidence>
<keyword evidence="4" id="KW-0547">Nucleotide-binding</keyword>
<sequence length="420" mass="47367">MSHYGVAIISTIVGLGIGILLATCVFFYTRICRKRPHFPLQSNRPPTQTPIDSSSGSFSDASTVSSVIQEIPRPQEHRSWFTRGNRCADNKSKQGIPIFPYKDIEKATVNFTTILGQGSFGPVYKATMPGGEVAAVKVLASDSTQGEREFQTEVDLLSRLHHRNLVNLVGYCVDKGHRMLIYQFMSNGSLESHLYCDDLEDSKILSWEQRIEIILDVCHGIEYLHEGAVPAVMHRDLKPANILLDESMRAKVADFGLSKEQVRPRRHKSGLKGTYGYMDPNYISSNRFTTKSDIYSLGLIIFELICAINPQQGLQNYIDLCSMSEDENENADWEDIVDKKLEGKCDPYELRILGDVALKCLHKTSKKRPSVGEIILTISKIKQRQLAKKGIPQILQRIETQQKQLQTKTMKKIHVNVPVE</sequence>
<comment type="catalytic activity">
    <reaction evidence="7">
        <text>L-threonyl-[protein] + ATP = O-phospho-L-threonyl-[protein] + ADP + H(+)</text>
        <dbReference type="Rhea" id="RHEA:46608"/>
        <dbReference type="Rhea" id="RHEA-COMP:11060"/>
        <dbReference type="Rhea" id="RHEA-COMP:11605"/>
        <dbReference type="ChEBI" id="CHEBI:15378"/>
        <dbReference type="ChEBI" id="CHEBI:30013"/>
        <dbReference type="ChEBI" id="CHEBI:30616"/>
        <dbReference type="ChEBI" id="CHEBI:61977"/>
        <dbReference type="ChEBI" id="CHEBI:456216"/>
        <dbReference type="EC" id="2.7.11.1"/>
    </reaction>
</comment>
<dbReference type="PANTHER" id="PTHR47989">
    <property type="entry name" value="OS01G0750732 PROTEIN"/>
    <property type="match status" value="1"/>
</dbReference>
<evidence type="ECO:0000256" key="7">
    <source>
        <dbReference type="ARBA" id="ARBA00047899"/>
    </source>
</evidence>
<dbReference type="GO" id="GO:0005524">
    <property type="term" value="F:ATP binding"/>
    <property type="evidence" value="ECO:0007669"/>
    <property type="project" value="UniProtKB-KW"/>
</dbReference>
<dbReference type="PROSITE" id="PS50011">
    <property type="entry name" value="PROTEIN_KINASE_DOM"/>
    <property type="match status" value="1"/>
</dbReference>
<keyword evidence="3" id="KW-0808">Transferase</keyword>
<dbReference type="Pfam" id="PF00069">
    <property type="entry name" value="Pkinase"/>
    <property type="match status" value="1"/>
</dbReference>
<dbReference type="SUPFAM" id="SSF56112">
    <property type="entry name" value="Protein kinase-like (PK-like)"/>
    <property type="match status" value="1"/>
</dbReference>
<evidence type="ECO:0000256" key="1">
    <source>
        <dbReference type="ARBA" id="ARBA00012513"/>
    </source>
</evidence>
<feature type="compositionally biased region" description="Polar residues" evidence="9">
    <location>
        <begin position="40"/>
        <end position="52"/>
    </location>
</feature>
<dbReference type="Proteomes" id="UP000036987">
    <property type="component" value="Unassembled WGS sequence"/>
</dbReference>